<dbReference type="EMBL" id="SWBO01000001">
    <property type="protein sequence ID" value="TKC03261.1"/>
    <property type="molecule type" value="Genomic_DNA"/>
</dbReference>
<comment type="caution">
    <text evidence="1">The sequence shown here is derived from an EMBL/GenBank/DDBJ whole genome shotgun (WGS) entry which is preliminary data.</text>
</comment>
<dbReference type="Pfam" id="PF13489">
    <property type="entry name" value="Methyltransf_23"/>
    <property type="match status" value="1"/>
</dbReference>
<dbReference type="CDD" id="cd02440">
    <property type="entry name" value="AdoMet_MTases"/>
    <property type="match status" value="1"/>
</dbReference>
<dbReference type="GO" id="GO:0008168">
    <property type="term" value="F:methyltransferase activity"/>
    <property type="evidence" value="ECO:0007669"/>
    <property type="project" value="UniProtKB-KW"/>
</dbReference>
<keyword evidence="1" id="KW-0808">Transferase</keyword>
<dbReference type="InterPro" id="IPR029063">
    <property type="entry name" value="SAM-dependent_MTases_sf"/>
</dbReference>
<dbReference type="PANTHER" id="PTHR43861">
    <property type="entry name" value="TRANS-ACONITATE 2-METHYLTRANSFERASE-RELATED"/>
    <property type="match status" value="1"/>
</dbReference>
<sequence>MNTESLLAPVCHICESKFSKTYTFKEKMFGFNDEFKYNECSNCGCLQIAEIPGNMDKYYPPYYYSFTTKTALLKRKPFIKRLFGRFRVKRVLKRKATALNYIKHINVGIKDRILEVGCGRGYLLCDLFNFGFENVEGVDKYLPEEIDHGYGVKIRKKELNELDPDRYDVIMMNHVFEHMDQQHQVLNDCHRLLKKNGCLAICIPILGDAWKIYGENWVQLDAPRHFFLHTLKSMEILADHTSFNIKHTLFDSSSFQFWASELYKKSIPLFSSKNNYGPYPYYENFSEQEMEDYESKAQQLNELKRGDTAVFYLYKK</sequence>
<dbReference type="GO" id="GO:0032259">
    <property type="term" value="P:methylation"/>
    <property type="evidence" value="ECO:0007669"/>
    <property type="project" value="UniProtKB-KW"/>
</dbReference>
<gene>
    <name evidence="1" type="ORF">FA045_01440</name>
</gene>
<organism evidence="1 2">
    <name type="scientific">Pedobacter cryotolerans</name>
    <dbReference type="NCBI Taxonomy" id="2571270"/>
    <lineage>
        <taxon>Bacteria</taxon>
        <taxon>Pseudomonadati</taxon>
        <taxon>Bacteroidota</taxon>
        <taxon>Sphingobacteriia</taxon>
        <taxon>Sphingobacteriales</taxon>
        <taxon>Sphingobacteriaceae</taxon>
        <taxon>Pedobacter</taxon>
    </lineage>
</organism>
<evidence type="ECO:0000313" key="1">
    <source>
        <dbReference type="EMBL" id="TKC03261.1"/>
    </source>
</evidence>
<dbReference type="Proteomes" id="UP000310477">
    <property type="component" value="Unassembled WGS sequence"/>
</dbReference>
<reference evidence="1 2" key="1">
    <citation type="submission" date="2019-04" db="EMBL/GenBank/DDBJ databases">
        <title>Pedobacter sp. AR-2-6 sp. nov., isolated from Arctic soil.</title>
        <authorList>
            <person name="Dahal R.H."/>
            <person name="Kim D.-U."/>
        </authorList>
    </citation>
    <scope>NUCLEOTIDE SEQUENCE [LARGE SCALE GENOMIC DNA]</scope>
    <source>
        <strain evidence="1 2">AR-2-6</strain>
    </source>
</reference>
<proteinExistence type="predicted"/>
<dbReference type="PANTHER" id="PTHR43861:SF1">
    <property type="entry name" value="TRANS-ACONITATE 2-METHYLTRANSFERASE"/>
    <property type="match status" value="1"/>
</dbReference>
<protein>
    <submittedName>
        <fullName evidence="1">Class I SAM-dependent methyltransferase</fullName>
    </submittedName>
</protein>
<dbReference type="Gene3D" id="3.40.50.150">
    <property type="entry name" value="Vaccinia Virus protein VP39"/>
    <property type="match status" value="1"/>
</dbReference>
<keyword evidence="2" id="KW-1185">Reference proteome</keyword>
<accession>A0A4U1CFX3</accession>
<name>A0A4U1CFX3_9SPHI</name>
<dbReference type="SUPFAM" id="SSF53335">
    <property type="entry name" value="S-adenosyl-L-methionine-dependent methyltransferases"/>
    <property type="match status" value="1"/>
</dbReference>
<evidence type="ECO:0000313" key="2">
    <source>
        <dbReference type="Proteomes" id="UP000310477"/>
    </source>
</evidence>
<dbReference type="AlphaFoldDB" id="A0A4U1CFX3"/>
<keyword evidence="1" id="KW-0489">Methyltransferase</keyword>